<organism evidence="1">
    <name type="scientific">Siphoviridae sp. ct3R43</name>
    <dbReference type="NCBI Taxonomy" id="2825321"/>
    <lineage>
        <taxon>Viruses</taxon>
        <taxon>Duplodnaviria</taxon>
        <taxon>Heunggongvirae</taxon>
        <taxon>Uroviricota</taxon>
        <taxon>Caudoviricetes</taxon>
    </lineage>
</organism>
<evidence type="ECO:0000313" key="1">
    <source>
        <dbReference type="EMBL" id="DAG05654.1"/>
    </source>
</evidence>
<name>A0A8S5VG43_9CAUD</name>
<dbReference type="EMBL" id="BK016262">
    <property type="protein sequence ID" value="DAG05654.1"/>
    <property type="molecule type" value="Genomic_DNA"/>
</dbReference>
<accession>A0A8S5VG43</accession>
<reference evidence="1" key="1">
    <citation type="journal article" date="2021" name="Proc. Natl. Acad. Sci. U.S.A.">
        <title>A Catalog of Tens of Thousands of Viruses from Human Metagenomes Reveals Hidden Associations with Chronic Diseases.</title>
        <authorList>
            <person name="Tisza M.J."/>
            <person name="Buck C.B."/>
        </authorList>
    </citation>
    <scope>NUCLEOTIDE SEQUENCE</scope>
    <source>
        <strain evidence="1">Ct3R43</strain>
    </source>
</reference>
<proteinExistence type="predicted"/>
<sequence length="82" mass="9245">MPRLSKTVAEKQLDALRDSVDIYMMKRTRDGVDCSTAAAALGFKYSTLRDRRKRPETFTIGEIQRIANTLNVTIPTLLGENN</sequence>
<protein>
    <submittedName>
        <fullName evidence="1">LAMBDA REPRESSOR (TRIPLE MUTANT)/DNA COMPLEX-DNA COMPLEX, DOUBLE HELIX, TRANSCRIPTION-DNA.1A</fullName>
    </submittedName>
</protein>